<keyword evidence="2" id="KW-0614">Plasmid</keyword>
<accession>E9RJ77</accession>
<reference evidence="2" key="2">
    <citation type="submission" date="2011-02" db="EMBL/GenBank/DDBJ databases">
        <title>Host Range of a conjugational plasmid pLS20 originated from Bacillus subtilis (natto).</title>
        <authorList>
            <person name="Itaya M."/>
        </authorList>
    </citation>
    <scope>NUCLEOTIDE SEQUENCE</scope>
    <source>
        <strain evidence="2">IFO 3335</strain>
        <plasmid evidence="2">pLS20</plasmid>
    </source>
</reference>
<dbReference type="EMBL" id="AB615352">
    <property type="protein sequence ID" value="BAJ76992.1"/>
    <property type="molecule type" value="Genomic_DNA"/>
</dbReference>
<organism evidence="2">
    <name type="scientific">Bacillus subtilis subsp. natto</name>
    <dbReference type="NCBI Taxonomy" id="86029"/>
    <lineage>
        <taxon>Bacteria</taxon>
        <taxon>Bacillati</taxon>
        <taxon>Bacillota</taxon>
        <taxon>Bacilli</taxon>
        <taxon>Bacillales</taxon>
        <taxon>Bacillaceae</taxon>
        <taxon>Bacillus</taxon>
    </lineage>
</organism>
<proteinExistence type="predicted"/>
<sequence>MARNNAAVASGSAAGNPEAYRCMLSGILEGSEMPRNVGRRFGPAYSPGADPEGTPK</sequence>
<protein>
    <submittedName>
        <fullName evidence="2">Uncharacterized protein</fullName>
    </submittedName>
</protein>
<evidence type="ECO:0000313" key="2">
    <source>
        <dbReference type="EMBL" id="BAJ76992.1"/>
    </source>
</evidence>
<evidence type="ECO:0000256" key="1">
    <source>
        <dbReference type="SAM" id="MobiDB-lite"/>
    </source>
</evidence>
<feature type="region of interest" description="Disordered" evidence="1">
    <location>
        <begin position="33"/>
        <end position="56"/>
    </location>
</feature>
<name>E9RJ77_BACNA</name>
<geneLocation type="plasmid" evidence="2">
    <name>pLS20</name>
</geneLocation>
<reference evidence="2" key="1">
    <citation type="journal article" date="2006" name="Biosci. Biotechnol. Biochem.">
        <title>Conjugational transfer kinetics of pLS20 between Bacillus subtilis in liquid medium.</title>
        <authorList>
            <person name="Itaya M."/>
            <person name="Sakaya N."/>
            <person name="Matsunaga S."/>
            <person name="Fujita K."/>
            <person name="Kaneko S."/>
        </authorList>
    </citation>
    <scope>NUCLEOTIDE SEQUENCE</scope>
    <source>
        <strain evidence="2">IFO 3335</strain>
        <plasmid evidence="2">pLS20</plasmid>
    </source>
</reference>
<dbReference type="AlphaFoldDB" id="E9RJ77"/>